<gene>
    <name evidence="1" type="ORF">OTI717_LOCUS39857</name>
</gene>
<protein>
    <submittedName>
        <fullName evidence="1">Uncharacterized protein</fullName>
    </submittedName>
</protein>
<dbReference type="EMBL" id="CAJOAX010028300">
    <property type="protein sequence ID" value="CAF4234382.1"/>
    <property type="molecule type" value="Genomic_DNA"/>
</dbReference>
<organism evidence="1 2">
    <name type="scientific">Rotaria sordida</name>
    <dbReference type="NCBI Taxonomy" id="392033"/>
    <lineage>
        <taxon>Eukaryota</taxon>
        <taxon>Metazoa</taxon>
        <taxon>Spiralia</taxon>
        <taxon>Gnathifera</taxon>
        <taxon>Rotifera</taxon>
        <taxon>Eurotatoria</taxon>
        <taxon>Bdelloidea</taxon>
        <taxon>Philodinida</taxon>
        <taxon>Philodinidae</taxon>
        <taxon>Rotaria</taxon>
    </lineage>
</organism>
<proteinExistence type="predicted"/>
<comment type="caution">
    <text evidence="1">The sequence shown here is derived from an EMBL/GenBank/DDBJ whole genome shotgun (WGS) entry which is preliminary data.</text>
</comment>
<reference evidence="1" key="1">
    <citation type="submission" date="2021-02" db="EMBL/GenBank/DDBJ databases">
        <authorList>
            <person name="Nowell W R."/>
        </authorList>
    </citation>
    <scope>NUCLEOTIDE SEQUENCE</scope>
</reference>
<accession>A0A820DNN2</accession>
<evidence type="ECO:0000313" key="2">
    <source>
        <dbReference type="Proteomes" id="UP000663823"/>
    </source>
</evidence>
<evidence type="ECO:0000313" key="1">
    <source>
        <dbReference type="EMBL" id="CAF4234382.1"/>
    </source>
</evidence>
<dbReference type="Proteomes" id="UP000663823">
    <property type="component" value="Unassembled WGS sequence"/>
</dbReference>
<name>A0A820DNN2_9BILA</name>
<sequence length="46" mass="5367">MESGIYYISTENLINSDHQKEYLTIKQQNNNHSIHQIIGENFCKLG</sequence>
<dbReference type="AlphaFoldDB" id="A0A820DNN2"/>
<feature type="non-terminal residue" evidence="1">
    <location>
        <position position="1"/>
    </location>
</feature>